<dbReference type="AlphaFoldDB" id="I3VXE2"/>
<gene>
    <name evidence="5" type="ordered locus">Tsac_2183</name>
</gene>
<evidence type="ECO:0000256" key="2">
    <source>
        <dbReference type="ARBA" id="ARBA00022679"/>
    </source>
</evidence>
<dbReference type="GO" id="GO:0019605">
    <property type="term" value="P:butyrate metabolic process"/>
    <property type="evidence" value="ECO:0007669"/>
    <property type="project" value="InterPro"/>
</dbReference>
<dbReference type="NCBIfam" id="TIGR02706">
    <property type="entry name" value="P_butyryltrans"/>
    <property type="match status" value="1"/>
</dbReference>
<dbReference type="STRING" id="1094508.Tsac_2183"/>
<dbReference type="PANTHER" id="PTHR43356:SF2">
    <property type="entry name" value="PHOSPHATE ACETYLTRANSFERASE"/>
    <property type="match status" value="1"/>
</dbReference>
<dbReference type="NCBIfam" id="NF004472">
    <property type="entry name" value="PRK05805.1"/>
    <property type="match status" value="1"/>
</dbReference>
<dbReference type="GO" id="GO:0050182">
    <property type="term" value="F:phosphate butyryltransferase activity"/>
    <property type="evidence" value="ECO:0007669"/>
    <property type="project" value="InterPro"/>
</dbReference>
<dbReference type="InterPro" id="IPR012147">
    <property type="entry name" value="P_Ac_Bu_trans"/>
</dbReference>
<protein>
    <submittedName>
        <fullName evidence="5">Phosphate butyryltransferase</fullName>
    </submittedName>
</protein>
<reference evidence="5 6" key="1">
    <citation type="journal article" date="2014" name="Appl. Environ. Microbiol.">
        <title>Profile of Secreted Hydrolases, Associated Proteins, and SlpA in Thermoanaerobacterium saccharolyticum during the Degradation of Hemicellulose.</title>
        <authorList>
            <person name="Currie D.H."/>
            <person name="Guss A.M."/>
            <person name="Herring C.D."/>
            <person name="Giannone R.J."/>
            <person name="Johnson C.M."/>
            <person name="Lankford P.K."/>
            <person name="Brown S.D."/>
            <person name="Hettich R.L."/>
            <person name="Lynd L.R."/>
        </authorList>
    </citation>
    <scope>NUCLEOTIDE SEQUENCE [LARGE SCALE GENOMIC DNA]</scope>
    <source>
        <strain evidence="6">DSM 8691 / JW/SL-YS485</strain>
    </source>
</reference>
<accession>I3VXE2</accession>
<dbReference type="SUPFAM" id="SSF53659">
    <property type="entry name" value="Isocitrate/Isopropylmalate dehydrogenase-like"/>
    <property type="match status" value="1"/>
</dbReference>
<keyword evidence="6" id="KW-1185">Reference proteome</keyword>
<evidence type="ECO:0000259" key="4">
    <source>
        <dbReference type="Pfam" id="PF01515"/>
    </source>
</evidence>
<organism evidence="5 6">
    <name type="scientific">Thermoanaerobacterium saccharolyticum (strain DSM 8691 / JW/SL-YS485)</name>
    <dbReference type="NCBI Taxonomy" id="1094508"/>
    <lineage>
        <taxon>Bacteria</taxon>
        <taxon>Bacillati</taxon>
        <taxon>Bacillota</taxon>
        <taxon>Clostridia</taxon>
        <taxon>Thermoanaerobacterales</taxon>
        <taxon>Thermoanaerobacteraceae</taxon>
        <taxon>Thermoanaerobacterium</taxon>
    </lineage>
</organism>
<dbReference type="PANTHER" id="PTHR43356">
    <property type="entry name" value="PHOSPHATE ACETYLTRANSFERASE"/>
    <property type="match status" value="1"/>
</dbReference>
<dbReference type="Proteomes" id="UP000006178">
    <property type="component" value="Chromosome"/>
</dbReference>
<evidence type="ECO:0000256" key="1">
    <source>
        <dbReference type="ARBA" id="ARBA00005656"/>
    </source>
</evidence>
<feature type="domain" description="Phosphate acetyl/butaryl transferase" evidence="4">
    <location>
        <begin position="78"/>
        <end position="292"/>
    </location>
</feature>
<name>I3VXE2_THESW</name>
<comment type="similarity">
    <text evidence="1">Belongs to the phosphate acetyltransferase and butyryltransferase family.</text>
</comment>
<dbReference type="KEGG" id="tsh:Tsac_2183"/>
<evidence type="ECO:0000313" key="5">
    <source>
        <dbReference type="EMBL" id="AFK87187.1"/>
    </source>
</evidence>
<dbReference type="NCBIfam" id="NF006045">
    <property type="entry name" value="PRK08190.1"/>
    <property type="match status" value="1"/>
</dbReference>
<dbReference type="InterPro" id="IPR002505">
    <property type="entry name" value="PTA_PTB"/>
</dbReference>
<proteinExistence type="inferred from homology"/>
<dbReference type="InterPro" id="IPR014079">
    <property type="entry name" value="Phosphate_butyryltransferase"/>
</dbReference>
<feature type="domain" description="Phosphate acetyl/butaryl transferase" evidence="4">
    <location>
        <begin position="10"/>
        <end position="77"/>
    </location>
</feature>
<keyword evidence="3" id="KW-0012">Acyltransferase</keyword>
<dbReference type="Pfam" id="PF01515">
    <property type="entry name" value="PTA_PTB"/>
    <property type="match status" value="2"/>
</dbReference>
<dbReference type="BioCyc" id="TSAC1094508:GLMA-2214-MONOMER"/>
<keyword evidence="2" id="KW-0808">Transferase</keyword>
<dbReference type="InterPro" id="IPR050500">
    <property type="entry name" value="Phos_Acetyltrans/Butyryltrans"/>
</dbReference>
<evidence type="ECO:0000256" key="3">
    <source>
        <dbReference type="ARBA" id="ARBA00023315"/>
    </source>
</evidence>
<dbReference type="EMBL" id="CP003184">
    <property type="protein sequence ID" value="AFK87187.1"/>
    <property type="molecule type" value="Genomic_DNA"/>
</dbReference>
<dbReference type="eggNOG" id="COG0280">
    <property type="taxonomic scope" value="Bacteria"/>
</dbReference>
<dbReference type="PIRSF" id="PIRSF000428">
    <property type="entry name" value="P_Ac_trans"/>
    <property type="match status" value="1"/>
</dbReference>
<sequence>MKSFKEMYELVKDFNPKIVAVAQAADIDVLLAVKDAYEKGIIKSILVGDKSEIERLALSISMPLKDHEIIDVKDDEKACRTAVKLVSDRQADMIMKGLVPTSVILKAVLDKEFDLRSDRLLSHVAVFESPFNRLMLLSDAAMNISPDLKAKIDIIYNAAYVAKKIGISDPKVAVLAAVEMVNPAMQATIDAAILAKMSDRGQFKGMIVDGPLALDNALSIESASHKGINSAVAGNADILIAPDIEAGNMLYKAITFIADKKIAGIIVGAKKPVILTSRSDSKESKFNSILLASIVASDKNI</sequence>
<dbReference type="PATRIC" id="fig|1094508.3.peg.2210"/>
<evidence type="ECO:0000313" key="6">
    <source>
        <dbReference type="Proteomes" id="UP000006178"/>
    </source>
</evidence>
<dbReference type="Gene3D" id="3.40.718.10">
    <property type="entry name" value="Isopropylmalate Dehydrogenase"/>
    <property type="match status" value="1"/>
</dbReference>
<dbReference type="RefSeq" id="WP_014759026.1">
    <property type="nucleotide sequence ID" value="NC_017992.1"/>
</dbReference>